<reference evidence="2" key="1">
    <citation type="submission" date="2020-05" db="EMBL/GenBank/DDBJ databases">
        <title>Phylogenomic resolution of chytrid fungi.</title>
        <authorList>
            <person name="Stajich J.E."/>
            <person name="Amses K."/>
            <person name="Simmons R."/>
            <person name="Seto K."/>
            <person name="Myers J."/>
            <person name="Bonds A."/>
            <person name="Quandt C.A."/>
            <person name="Barry K."/>
            <person name="Liu P."/>
            <person name="Grigoriev I."/>
            <person name="Longcore J.E."/>
            <person name="James T.Y."/>
        </authorList>
    </citation>
    <scope>NUCLEOTIDE SEQUENCE</scope>
    <source>
        <strain evidence="2">JEL0379</strain>
    </source>
</reference>
<feature type="region of interest" description="Disordered" evidence="1">
    <location>
        <begin position="189"/>
        <end position="392"/>
    </location>
</feature>
<dbReference type="AlphaFoldDB" id="A0AAD5XSV4"/>
<gene>
    <name evidence="2" type="ORF">HDU87_007502</name>
</gene>
<organism evidence="2 3">
    <name type="scientific">Geranomyces variabilis</name>
    <dbReference type="NCBI Taxonomy" id="109894"/>
    <lineage>
        <taxon>Eukaryota</taxon>
        <taxon>Fungi</taxon>
        <taxon>Fungi incertae sedis</taxon>
        <taxon>Chytridiomycota</taxon>
        <taxon>Chytridiomycota incertae sedis</taxon>
        <taxon>Chytridiomycetes</taxon>
        <taxon>Spizellomycetales</taxon>
        <taxon>Powellomycetaceae</taxon>
        <taxon>Geranomyces</taxon>
    </lineage>
</organism>
<sequence length="470" mass="51792">MYSESEIPVEIAPQNLEASAAFNDTFQQIKTSWQETQYKFYSPEGAYLARRVIDSIYAGGAKALEAANEVKLNVHRDHAVPSLSKRLQAYGFKKEVGAASPSTATPPPSVITTPGGYVAPSTISPGQSAPAAPQWMLKNRAPGLQQAAYGTRRTSGVSVSVKKGLERDVHVNQMSVNEVIELENRARLQKQQEEDEKRRIKEAADQEKEEKLRARRQAAEEKKAAAERRKNEVAKKRADAIAAKEEESRRAKEQKEKADKEKKEQDEARAKAEKEKRDKERAMILEASKLENEAAEEKQAEQDHMQGVEQAGVQSKLKRTKSPALEDDIPAKKKRASRNSQSDVKPDDNEASAPDAKKRRVSSAQSTSAKSAATPAPAKPSNVKPPPSYEELLGDATLPAREEGILRAFLNGDFEGCHGEHVISLSDTPVDGGRRHVVIKFDYDTGMVAKVAKVTRTKKKKLTPTSVSHL</sequence>
<keyword evidence="3" id="KW-1185">Reference proteome</keyword>
<feature type="compositionally biased region" description="Basic and acidic residues" evidence="1">
    <location>
        <begin position="189"/>
        <end position="306"/>
    </location>
</feature>
<feature type="compositionally biased region" description="Low complexity" evidence="1">
    <location>
        <begin position="362"/>
        <end position="381"/>
    </location>
</feature>
<evidence type="ECO:0000256" key="1">
    <source>
        <dbReference type="SAM" id="MobiDB-lite"/>
    </source>
</evidence>
<proteinExistence type="predicted"/>
<accession>A0AAD5XSV4</accession>
<dbReference type="Proteomes" id="UP001212152">
    <property type="component" value="Unassembled WGS sequence"/>
</dbReference>
<dbReference type="EMBL" id="JADGJQ010000007">
    <property type="protein sequence ID" value="KAJ3183080.1"/>
    <property type="molecule type" value="Genomic_DNA"/>
</dbReference>
<name>A0AAD5XSV4_9FUNG</name>
<evidence type="ECO:0000313" key="3">
    <source>
        <dbReference type="Proteomes" id="UP001212152"/>
    </source>
</evidence>
<evidence type="ECO:0000313" key="2">
    <source>
        <dbReference type="EMBL" id="KAJ3183080.1"/>
    </source>
</evidence>
<comment type="caution">
    <text evidence="2">The sequence shown here is derived from an EMBL/GenBank/DDBJ whole genome shotgun (WGS) entry which is preliminary data.</text>
</comment>
<protein>
    <submittedName>
        <fullName evidence="2">Uncharacterized protein</fullName>
    </submittedName>
</protein>